<dbReference type="KEGG" id="isc:8029714"/>
<evidence type="ECO:0000256" key="2">
    <source>
        <dbReference type="SAM" id="SignalP"/>
    </source>
</evidence>
<evidence type="ECO:0000313" key="3">
    <source>
        <dbReference type="EMBL" id="MOY37512.1"/>
    </source>
</evidence>
<dbReference type="RefSeq" id="XP_002407036.3">
    <property type="nucleotide sequence ID" value="XM_002406992.5"/>
</dbReference>
<accession>A0A4D5RK15</accession>
<keyword evidence="2" id="KW-0732">Signal</keyword>
<dbReference type="OrthoDB" id="6101901at2759"/>
<protein>
    <submittedName>
        <fullName evidence="3">Putative conserved secreted protein</fullName>
    </submittedName>
</protein>
<dbReference type="GeneID" id="8029714"/>
<feature type="chain" id="PRO_5020037785" evidence="2">
    <location>
        <begin position="25"/>
        <end position="172"/>
    </location>
</feature>
<dbReference type="VEuPathDB" id="VectorBase:ISCW017791"/>
<dbReference type="VEuPathDB" id="VectorBase:ISCI017791"/>
<feature type="region of interest" description="Disordered" evidence="1">
    <location>
        <begin position="125"/>
        <end position="149"/>
    </location>
</feature>
<dbReference type="AlphaFoldDB" id="A0A4D5RK15"/>
<reference evidence="3" key="1">
    <citation type="submission" date="2019-04" db="EMBL/GenBank/DDBJ databases">
        <title>An insight into the mialome of Ixodes scapularis.</title>
        <authorList>
            <person name="Ribeiro J.M."/>
            <person name="Mather T.N."/>
            <person name="Karim S."/>
        </authorList>
    </citation>
    <scope>NUCLEOTIDE SEQUENCE</scope>
</reference>
<proteinExistence type="predicted"/>
<dbReference type="VEuPathDB" id="VectorBase:ISCP_033414"/>
<evidence type="ECO:0000256" key="1">
    <source>
        <dbReference type="SAM" id="MobiDB-lite"/>
    </source>
</evidence>
<dbReference type="OMA" id="WALPHEE"/>
<feature type="signal peptide" evidence="2">
    <location>
        <begin position="1"/>
        <end position="24"/>
    </location>
</feature>
<dbReference type="EMBL" id="GHJT01003541">
    <property type="protein sequence ID" value="MOY37512.1"/>
    <property type="molecule type" value="Transcribed_RNA"/>
</dbReference>
<organism evidence="3">
    <name type="scientific">Ixodes scapularis</name>
    <name type="common">Black-legged tick</name>
    <name type="synonym">Deer tick</name>
    <dbReference type="NCBI Taxonomy" id="6945"/>
    <lineage>
        <taxon>Eukaryota</taxon>
        <taxon>Metazoa</taxon>
        <taxon>Ecdysozoa</taxon>
        <taxon>Arthropoda</taxon>
        <taxon>Chelicerata</taxon>
        <taxon>Arachnida</taxon>
        <taxon>Acari</taxon>
        <taxon>Parasitiformes</taxon>
        <taxon>Ixodida</taxon>
        <taxon>Ixodoidea</taxon>
        <taxon>Ixodidae</taxon>
        <taxon>Ixodinae</taxon>
        <taxon>Ixodes</taxon>
    </lineage>
</organism>
<name>A0A4D5RK15_IXOSC</name>
<sequence>MAALGRTSALVAAALFLCLAAAGSETPEASDRQHRGGFQKLRLSTARGFGKRIPPGLAFLRQRNQEPADPIIKKGFRKMKISTARGFGKREDPDLSFLLENEDIDPVDLKEKRGIRRLSLSTARGFGKRMSPGFSDDQGPSDAGQSGSGWLAEEIAKVADISDDGLAYQDSF</sequence>